<dbReference type="Gene3D" id="3.40.50.720">
    <property type="entry name" value="NAD(P)-binding Rossmann-like Domain"/>
    <property type="match status" value="1"/>
</dbReference>
<dbReference type="PIRSF" id="PIRSF001439">
    <property type="entry name" value="CryM"/>
    <property type="match status" value="1"/>
</dbReference>
<dbReference type="RefSeq" id="XP_017782147.1">
    <property type="nucleotide sequence ID" value="XM_017926658.1"/>
</dbReference>
<evidence type="ECO:0000256" key="10">
    <source>
        <dbReference type="ARBA" id="ARBA00093248"/>
    </source>
</evidence>
<gene>
    <name evidence="19" type="primary">LOC108566671</name>
</gene>
<name>A0ABM1N5P7_NICVS</name>
<evidence type="ECO:0000256" key="17">
    <source>
        <dbReference type="ARBA" id="ARBA00093650"/>
    </source>
</evidence>
<evidence type="ECO:0000256" key="11">
    <source>
        <dbReference type="ARBA" id="ARBA00093250"/>
    </source>
</evidence>
<evidence type="ECO:0000256" key="12">
    <source>
        <dbReference type="ARBA" id="ARBA00093263"/>
    </source>
</evidence>
<comment type="catalytic activity">
    <reaction evidence="10">
        <text>(R)-lanthionine ketimine + NADPH + 2 H(+) = (3R,5R)-1,4-thiomorpholine-3,5-dicarboxylate + NADP(+)</text>
        <dbReference type="Rhea" id="RHEA:68040"/>
        <dbReference type="ChEBI" id="CHEBI:15378"/>
        <dbReference type="ChEBI" id="CHEBI:57783"/>
        <dbReference type="ChEBI" id="CHEBI:58349"/>
        <dbReference type="ChEBI" id="CHEBI:176891"/>
        <dbReference type="ChEBI" id="CHEBI:176892"/>
    </reaction>
    <physiologicalReaction direction="left-to-right" evidence="10">
        <dbReference type="Rhea" id="RHEA:68041"/>
    </physiologicalReaction>
</comment>
<dbReference type="EC" id="1.5.1.25" evidence="2"/>
<comment type="catalytic activity">
    <reaction evidence="13">
        <text>L-proline + NAD(+) = 1-pyrroline-2-carboxylate + NADH + H(+)</text>
        <dbReference type="Rhea" id="RHEA:20321"/>
        <dbReference type="ChEBI" id="CHEBI:15378"/>
        <dbReference type="ChEBI" id="CHEBI:39785"/>
        <dbReference type="ChEBI" id="CHEBI:57540"/>
        <dbReference type="ChEBI" id="CHEBI:57945"/>
        <dbReference type="ChEBI" id="CHEBI:60039"/>
        <dbReference type="EC" id="1.5.1.1"/>
    </reaction>
    <physiologicalReaction direction="right-to-left" evidence="13">
        <dbReference type="Rhea" id="RHEA:20323"/>
    </physiologicalReaction>
</comment>
<evidence type="ECO:0000256" key="1">
    <source>
        <dbReference type="ARBA" id="ARBA00008903"/>
    </source>
</evidence>
<keyword evidence="18" id="KW-1185">Reference proteome</keyword>
<evidence type="ECO:0000256" key="5">
    <source>
        <dbReference type="ARBA" id="ARBA00093190"/>
    </source>
</evidence>
<dbReference type="EC" id="1.5.1.1" evidence="16"/>
<dbReference type="GeneID" id="108566671"/>
<evidence type="ECO:0000256" key="15">
    <source>
        <dbReference type="ARBA" id="ARBA00093567"/>
    </source>
</evidence>
<organism evidence="18 19">
    <name type="scientific">Nicrophorus vespilloides</name>
    <name type="common">Boreal carrion beetle</name>
    <dbReference type="NCBI Taxonomy" id="110193"/>
    <lineage>
        <taxon>Eukaryota</taxon>
        <taxon>Metazoa</taxon>
        <taxon>Ecdysozoa</taxon>
        <taxon>Arthropoda</taxon>
        <taxon>Hexapoda</taxon>
        <taxon>Insecta</taxon>
        <taxon>Pterygota</taxon>
        <taxon>Neoptera</taxon>
        <taxon>Endopterygota</taxon>
        <taxon>Coleoptera</taxon>
        <taxon>Polyphaga</taxon>
        <taxon>Staphyliniformia</taxon>
        <taxon>Silphidae</taxon>
        <taxon>Nicrophorinae</taxon>
        <taxon>Nicrophorus</taxon>
    </lineage>
</organism>
<comment type="catalytic activity">
    <reaction evidence="14">
        <text>L-pipecolate + NADP(+) = Delta(1)-piperideine-2-carboxylate + NADPH + H(+)</text>
        <dbReference type="Rhea" id="RHEA:12524"/>
        <dbReference type="ChEBI" id="CHEBI:15378"/>
        <dbReference type="ChEBI" id="CHEBI:57783"/>
        <dbReference type="ChEBI" id="CHEBI:58349"/>
        <dbReference type="ChEBI" id="CHEBI:61185"/>
        <dbReference type="ChEBI" id="CHEBI:77631"/>
        <dbReference type="EC" id="1.5.1.1"/>
    </reaction>
    <physiologicalReaction direction="right-to-left" evidence="14">
        <dbReference type="Rhea" id="RHEA:12526"/>
    </physiologicalReaction>
</comment>
<evidence type="ECO:0000256" key="8">
    <source>
        <dbReference type="ARBA" id="ARBA00093226"/>
    </source>
</evidence>
<evidence type="ECO:0000256" key="4">
    <source>
        <dbReference type="ARBA" id="ARBA00033420"/>
    </source>
</evidence>
<proteinExistence type="inferred from homology"/>
<comment type="subunit">
    <text evidence="15">Homodimer. Binds the thyroid hormone triiodothyronine (T3); T3 binding inhibits enzymatic activity.</text>
</comment>
<evidence type="ECO:0000256" key="9">
    <source>
        <dbReference type="ARBA" id="ARBA00093227"/>
    </source>
</evidence>
<evidence type="ECO:0000256" key="14">
    <source>
        <dbReference type="ARBA" id="ARBA00093273"/>
    </source>
</evidence>
<comment type="catalytic activity">
    <reaction evidence="9">
        <text>(S)-cystathionine ketimine + NADPH + 2 H(+) = (3R,5S)-2,3,5,6,7-pentahydro-1,4-thiazepine-3,5-dicarboxylate + NADP(+)</text>
        <dbReference type="Rhea" id="RHEA:68036"/>
        <dbReference type="ChEBI" id="CHEBI:15378"/>
        <dbReference type="ChEBI" id="CHEBI:57783"/>
        <dbReference type="ChEBI" id="CHEBI:58349"/>
        <dbReference type="ChEBI" id="CHEBI:176808"/>
        <dbReference type="ChEBI" id="CHEBI:176810"/>
    </reaction>
    <physiologicalReaction direction="left-to-right" evidence="9">
        <dbReference type="Rhea" id="RHEA:68037"/>
    </physiologicalReaction>
</comment>
<dbReference type="Gene3D" id="3.30.1780.10">
    <property type="entry name" value="ornithine cyclodeaminase, domain 1"/>
    <property type="match status" value="1"/>
</dbReference>
<dbReference type="PANTHER" id="PTHR13812">
    <property type="entry name" value="KETIMINE REDUCTASE MU-CRYSTALLIN"/>
    <property type="match status" value="1"/>
</dbReference>
<evidence type="ECO:0000313" key="18">
    <source>
        <dbReference type="Proteomes" id="UP000695000"/>
    </source>
</evidence>
<dbReference type="SUPFAM" id="SSF51735">
    <property type="entry name" value="NAD(P)-binding Rossmann-fold domains"/>
    <property type="match status" value="1"/>
</dbReference>
<evidence type="ECO:0000256" key="13">
    <source>
        <dbReference type="ARBA" id="ARBA00093264"/>
    </source>
</evidence>
<comment type="catalytic activity">
    <reaction evidence="5">
        <text>L-pipecolate + NAD(+) = Delta(1)-piperideine-2-carboxylate + NADH + H(+)</text>
        <dbReference type="Rhea" id="RHEA:30807"/>
        <dbReference type="ChEBI" id="CHEBI:15378"/>
        <dbReference type="ChEBI" id="CHEBI:57540"/>
        <dbReference type="ChEBI" id="CHEBI:57945"/>
        <dbReference type="ChEBI" id="CHEBI:61185"/>
        <dbReference type="ChEBI" id="CHEBI:77631"/>
        <dbReference type="EC" id="1.5.1.1"/>
    </reaction>
    <physiologicalReaction direction="right-to-left" evidence="5">
        <dbReference type="Rhea" id="RHEA:30809"/>
    </physiologicalReaction>
</comment>
<sequence>MNVVFVDENRVESLLDWDSTLAAVEASMSRVSQGRVFQNPRTYTTVEKTQTMLLTMPGHLEDSKFGALACKLVTVADGNEKLPKPMANILANIAMFDETTGALKAIVAATAITTWRTAAASAVATKYLHDGKQKTVLAILGAGVQGKSHALAFQHFFNFSEVRIWNHSVNKAKKLADDLNSELKMDVFKYASSAQECVENADVIVTATSAPSPILKRDWLKDGVHINAVGASTGCHYCELDEDIYKDANIYVDYWSGANTELAGLLDKGFKFECEVGDLVNGKTRNPHPSKVTIFQSLGMAVEDCAMARMIYDKHCKN</sequence>
<dbReference type="InterPro" id="IPR036291">
    <property type="entry name" value="NAD(P)-bd_dom_sf"/>
</dbReference>
<evidence type="ECO:0000256" key="3">
    <source>
        <dbReference type="ARBA" id="ARBA00015173"/>
    </source>
</evidence>
<reference evidence="19" key="1">
    <citation type="submission" date="2025-08" db="UniProtKB">
        <authorList>
            <consortium name="RefSeq"/>
        </authorList>
    </citation>
    <scope>IDENTIFICATION</scope>
    <source>
        <tissue evidence="19">Whole Larva</tissue>
    </source>
</reference>
<comment type="catalytic activity">
    <reaction evidence="12">
        <text>(3R)-1,4-thiomorpholine-3-carboxylate + NADP(+) = 3,4-dehydrothiomorpholine-3-carboxylate + NADPH + 2 H(+)</text>
        <dbReference type="Rhea" id="RHEA:12500"/>
        <dbReference type="ChEBI" id="CHEBI:15378"/>
        <dbReference type="ChEBI" id="CHEBI:57783"/>
        <dbReference type="ChEBI" id="CHEBI:58349"/>
        <dbReference type="ChEBI" id="CHEBI:58517"/>
        <dbReference type="ChEBI" id="CHEBI:176873"/>
        <dbReference type="EC" id="1.5.1.25"/>
    </reaction>
    <physiologicalReaction direction="right-to-left" evidence="12">
        <dbReference type="Rhea" id="RHEA:12502"/>
    </physiologicalReaction>
</comment>
<dbReference type="Proteomes" id="UP000695000">
    <property type="component" value="Unplaced"/>
</dbReference>
<evidence type="ECO:0000256" key="6">
    <source>
        <dbReference type="ARBA" id="ARBA00093197"/>
    </source>
</evidence>
<evidence type="ECO:0000313" key="19">
    <source>
        <dbReference type="RefSeq" id="XP_017782147.1"/>
    </source>
</evidence>
<accession>A0ABM1N5P7</accession>
<comment type="catalytic activity">
    <reaction evidence="6">
        <text>Delta(2)-thiazoline-2-carboxylate + NADPH + 2 H(+) = L-thiazolidine-2-carboxylate + NADP(+)</text>
        <dbReference type="Rhea" id="RHEA:68072"/>
        <dbReference type="ChEBI" id="CHEBI:15378"/>
        <dbReference type="ChEBI" id="CHEBI:57783"/>
        <dbReference type="ChEBI" id="CHEBI:58349"/>
        <dbReference type="ChEBI" id="CHEBI:176895"/>
        <dbReference type="ChEBI" id="CHEBI:176896"/>
    </reaction>
    <physiologicalReaction direction="left-to-right" evidence="6">
        <dbReference type="Rhea" id="RHEA:68073"/>
    </physiologicalReaction>
</comment>
<dbReference type="PANTHER" id="PTHR13812:SF19">
    <property type="entry name" value="KETIMINE REDUCTASE MU-CRYSTALLIN"/>
    <property type="match status" value="1"/>
</dbReference>
<comment type="similarity">
    <text evidence="1">Belongs to the ornithine cyclodeaminase/mu-crystallin family.</text>
</comment>
<dbReference type="InterPro" id="IPR003462">
    <property type="entry name" value="ODC_Mu_crystall"/>
</dbReference>
<evidence type="ECO:0000256" key="7">
    <source>
        <dbReference type="ARBA" id="ARBA00093203"/>
    </source>
</evidence>
<protein>
    <recommendedName>
        <fullName evidence="3">Ketimine reductase mu-crystallin</fullName>
        <ecNumber evidence="16">1.5.1.1</ecNumber>
        <ecNumber evidence="2">1.5.1.25</ecNumber>
    </recommendedName>
    <alternativeName>
        <fullName evidence="17">1-piperideine-2-carboxylate/1-pyrroline-2-carboxylate reductase</fullName>
    </alternativeName>
    <alternativeName>
        <fullName evidence="4">NADP-regulated thyroid-hormone-binding protein</fullName>
    </alternativeName>
</protein>
<comment type="catalytic activity">
    <reaction evidence="11">
        <text>(S)-cystathionine ketimine + NADH + 2 H(+) = (3R,5S)-2,3,5,6,7-pentahydro-1,4-thiazepine-3,5-dicarboxylate + NAD(+)</text>
        <dbReference type="Rhea" id="RHEA:68032"/>
        <dbReference type="ChEBI" id="CHEBI:15378"/>
        <dbReference type="ChEBI" id="CHEBI:57540"/>
        <dbReference type="ChEBI" id="CHEBI:57945"/>
        <dbReference type="ChEBI" id="CHEBI:176808"/>
        <dbReference type="ChEBI" id="CHEBI:176810"/>
    </reaction>
    <physiologicalReaction direction="left-to-right" evidence="11">
        <dbReference type="Rhea" id="RHEA:68033"/>
    </physiologicalReaction>
</comment>
<comment type="catalytic activity">
    <reaction evidence="8">
        <text>(3R)-1,4-thiomorpholine-3-carboxylate + NAD(+) = 3,4-dehydrothiomorpholine-3-carboxylate + NADH + 2 H(+)</text>
        <dbReference type="Rhea" id="RHEA:12504"/>
        <dbReference type="ChEBI" id="CHEBI:15378"/>
        <dbReference type="ChEBI" id="CHEBI:57540"/>
        <dbReference type="ChEBI" id="CHEBI:57945"/>
        <dbReference type="ChEBI" id="CHEBI:58517"/>
        <dbReference type="ChEBI" id="CHEBI:176873"/>
        <dbReference type="EC" id="1.5.1.25"/>
    </reaction>
    <physiologicalReaction direction="right-to-left" evidence="8">
        <dbReference type="Rhea" id="RHEA:12506"/>
    </physiologicalReaction>
</comment>
<dbReference type="InterPro" id="IPR023401">
    <property type="entry name" value="ODC_N"/>
</dbReference>
<dbReference type="Pfam" id="PF02423">
    <property type="entry name" value="OCD_Mu_crystall"/>
    <property type="match status" value="1"/>
</dbReference>
<comment type="catalytic activity">
    <reaction evidence="7">
        <text>L-proline + NADP(+) = 1-pyrroline-2-carboxylate + NADPH + H(+)</text>
        <dbReference type="Rhea" id="RHEA:20317"/>
        <dbReference type="ChEBI" id="CHEBI:15378"/>
        <dbReference type="ChEBI" id="CHEBI:39785"/>
        <dbReference type="ChEBI" id="CHEBI:57783"/>
        <dbReference type="ChEBI" id="CHEBI:58349"/>
        <dbReference type="ChEBI" id="CHEBI:60039"/>
        <dbReference type="EC" id="1.5.1.1"/>
    </reaction>
    <physiologicalReaction direction="right-to-left" evidence="7">
        <dbReference type="Rhea" id="RHEA:20319"/>
    </physiologicalReaction>
</comment>
<evidence type="ECO:0000256" key="2">
    <source>
        <dbReference type="ARBA" id="ARBA00012883"/>
    </source>
</evidence>
<evidence type="ECO:0000256" key="16">
    <source>
        <dbReference type="ARBA" id="ARBA00093598"/>
    </source>
</evidence>